<protein>
    <submittedName>
        <fullName evidence="1">Uncharacterized protein</fullName>
    </submittedName>
</protein>
<dbReference type="Proteomes" id="UP000000657">
    <property type="component" value="Chromosome"/>
</dbReference>
<dbReference type="EMBL" id="CT573213">
    <property type="protein sequence ID" value="CAJ61560.1"/>
    <property type="molecule type" value="Genomic_DNA"/>
</dbReference>
<organism evidence="1 2">
    <name type="scientific">Frankia alni (strain DSM 45986 / CECT 9034 / ACN14a)</name>
    <dbReference type="NCBI Taxonomy" id="326424"/>
    <lineage>
        <taxon>Bacteria</taxon>
        <taxon>Bacillati</taxon>
        <taxon>Actinomycetota</taxon>
        <taxon>Actinomycetes</taxon>
        <taxon>Frankiales</taxon>
        <taxon>Frankiaceae</taxon>
        <taxon>Frankia</taxon>
    </lineage>
</organism>
<dbReference type="STRING" id="326424.FRAAL2916"/>
<gene>
    <name evidence="1" type="ordered locus">FRAAL2916</name>
</gene>
<dbReference type="KEGG" id="fal:FRAAL2916"/>
<name>Q0RLP4_FRAAA</name>
<evidence type="ECO:0000313" key="2">
    <source>
        <dbReference type="Proteomes" id="UP000000657"/>
    </source>
</evidence>
<keyword evidence="2" id="KW-1185">Reference proteome</keyword>
<evidence type="ECO:0000313" key="1">
    <source>
        <dbReference type="EMBL" id="CAJ61560.1"/>
    </source>
</evidence>
<dbReference type="HOGENOM" id="CLU_2769830_0_0_11"/>
<accession>Q0RLP4</accession>
<reference evidence="1 2" key="1">
    <citation type="journal article" date="2007" name="Genome Res.">
        <title>Genome characteristics of facultatively symbiotic Frankia sp. strains reflect host range and host plant biogeography.</title>
        <authorList>
            <person name="Normand P."/>
            <person name="Lapierre P."/>
            <person name="Tisa L.S."/>
            <person name="Gogarten J.P."/>
            <person name="Alloisio N."/>
            <person name="Bagnarol E."/>
            <person name="Bassi C.A."/>
            <person name="Berry A.M."/>
            <person name="Bickhart D.M."/>
            <person name="Choisne N."/>
            <person name="Couloux A."/>
            <person name="Cournoyer B."/>
            <person name="Cruveiller S."/>
            <person name="Daubin V."/>
            <person name="Demange N."/>
            <person name="Francino M.P."/>
            <person name="Goltsman E."/>
            <person name="Huang Y."/>
            <person name="Kopp O.R."/>
            <person name="Labarre L."/>
            <person name="Lapidus A."/>
            <person name="Lavire C."/>
            <person name="Marechal J."/>
            <person name="Martinez M."/>
            <person name="Mastronunzio J.E."/>
            <person name="Mullin B.C."/>
            <person name="Niemann J."/>
            <person name="Pujic P."/>
            <person name="Rawnsley T."/>
            <person name="Rouy Z."/>
            <person name="Schenowitz C."/>
            <person name="Sellstedt A."/>
            <person name="Tavares F."/>
            <person name="Tomkins J.P."/>
            <person name="Vallenet D."/>
            <person name="Valverde C."/>
            <person name="Wall L.G."/>
            <person name="Wang Y."/>
            <person name="Medigue C."/>
            <person name="Benson D.R."/>
        </authorList>
    </citation>
    <scope>NUCLEOTIDE SEQUENCE [LARGE SCALE GENOMIC DNA]</scope>
    <source>
        <strain evidence="2">DSM 45986 / CECT 9034 / ACN14a</strain>
    </source>
</reference>
<dbReference type="AlphaFoldDB" id="Q0RLP4"/>
<sequence length="69" mass="7346">MLMRCRELGCLPAVEAFAPVPLPPVADCKEQVIFDYRKPDRSDVPDAIHAHRPTCSFGAPSPPGGGCPG</sequence>
<proteinExistence type="predicted"/>